<protein>
    <submittedName>
        <fullName evidence="1">Major capsid protein, N4-gp56 family</fullName>
    </submittedName>
</protein>
<sequence length="283" mass="30352">MAQTKTDTMVIPQVMADMINASLDKAIKFTAFATIDRTLEGKPGNTVTIPAWKYIGAATDVAEGVAVDTTQMTTSTKEMKIKKAVKAVEITDEAILSGLGDPIGQANYQMALSLADKVEADVITALGGATLVYDGSAGKISYNGIVSAVDKLVEESNTEKFIFIHPAQITTLRQDEQFIDKTKYGNDVMMTGEIGMIAGCRVVVSRRVPDNGGTKYDNFIICTTATETDGTPVLPAVSIYLKRNAVVEVDRDILKGTQVIVANEHYGVGLSNESKVVKATFLK</sequence>
<dbReference type="EMBL" id="AWXA01000010">
    <property type="protein sequence ID" value="ERT61256.1"/>
    <property type="molecule type" value="Genomic_DNA"/>
</dbReference>
<keyword evidence="2" id="KW-1185">Reference proteome</keyword>
<name>U7UPQ5_9FIRM</name>
<organism evidence="1 2">
    <name type="scientific">Megasphaera vaginalis</name>
    <name type="common">ex Srinivasan et al. 2021</name>
    <dbReference type="NCBI Taxonomy" id="1111454"/>
    <lineage>
        <taxon>Bacteria</taxon>
        <taxon>Bacillati</taxon>
        <taxon>Bacillota</taxon>
        <taxon>Negativicutes</taxon>
        <taxon>Veillonellales</taxon>
        <taxon>Veillonellaceae</taxon>
        <taxon>Megasphaera</taxon>
    </lineage>
</organism>
<evidence type="ECO:0000313" key="2">
    <source>
        <dbReference type="Proteomes" id="UP000017090"/>
    </source>
</evidence>
<dbReference type="RefSeq" id="WP_023053159.1">
    <property type="nucleotide sequence ID" value="NZ_AWXA01000010.1"/>
</dbReference>
<dbReference type="Proteomes" id="UP000017090">
    <property type="component" value="Unassembled WGS sequence"/>
</dbReference>
<dbReference type="STRING" id="1111454.HMPREF1250_0175"/>
<dbReference type="OrthoDB" id="2065410at2"/>
<dbReference type="SUPFAM" id="SSF56563">
    <property type="entry name" value="Major capsid protein gp5"/>
    <property type="match status" value="1"/>
</dbReference>
<accession>U7UPQ5</accession>
<proteinExistence type="predicted"/>
<gene>
    <name evidence="1" type="ORF">HMPREF1250_0175</name>
</gene>
<dbReference type="NCBIfam" id="TIGR04387">
    <property type="entry name" value="capsid_maj_N4"/>
    <property type="match status" value="1"/>
</dbReference>
<evidence type="ECO:0000313" key="1">
    <source>
        <dbReference type="EMBL" id="ERT61256.1"/>
    </source>
</evidence>
<dbReference type="PATRIC" id="fig|1111454.3.peg.669"/>
<dbReference type="Pfam" id="PF25209">
    <property type="entry name" value="Phage_capsid_4"/>
    <property type="match status" value="1"/>
</dbReference>
<comment type="caution">
    <text evidence="1">The sequence shown here is derived from an EMBL/GenBank/DDBJ whole genome shotgun (WGS) entry which is preliminary data.</text>
</comment>
<dbReference type="AlphaFoldDB" id="U7UPQ5"/>
<dbReference type="eggNOG" id="ENOG503042M">
    <property type="taxonomic scope" value="Bacteria"/>
</dbReference>
<reference evidence="1 2" key="1">
    <citation type="submission" date="2013-09" db="EMBL/GenBank/DDBJ databases">
        <authorList>
            <person name="Durkin A.S."/>
            <person name="Haft D.R."/>
            <person name="McCorrison J."/>
            <person name="Torralba M."/>
            <person name="Gillis M."/>
            <person name="Haft D.H."/>
            <person name="Methe B."/>
            <person name="Sutton G."/>
            <person name="Nelson K.E."/>
        </authorList>
    </citation>
    <scope>NUCLEOTIDE SEQUENCE [LARGE SCALE GENOMIC DNA]</scope>
    <source>
        <strain evidence="1 2">BV3C16-1</strain>
    </source>
</reference>